<reference evidence="2 3" key="1">
    <citation type="submission" date="2015-06" db="EMBL/GenBank/DDBJ databases">
        <title>Prevotella sp. 109, sp. nov., a novel member of the family Prevotellaceae isolated from human faeces.</title>
        <authorList>
            <person name="Shkoporov A.N."/>
            <person name="Chaplin A.V."/>
            <person name="Kafarskaia L.I."/>
            <person name="Efimov B.A."/>
        </authorList>
    </citation>
    <scope>NUCLEOTIDE SEQUENCE [LARGE SCALE GENOMIC DNA]</scope>
    <source>
        <strain evidence="2 3">109</strain>
    </source>
</reference>
<organism evidence="2 3">
    <name type="scientific">Xylanibacter rarus</name>
    <dbReference type="NCBI Taxonomy" id="1676614"/>
    <lineage>
        <taxon>Bacteria</taxon>
        <taxon>Pseudomonadati</taxon>
        <taxon>Bacteroidota</taxon>
        <taxon>Bacteroidia</taxon>
        <taxon>Bacteroidales</taxon>
        <taxon>Prevotellaceae</taxon>
        <taxon>Xylanibacter</taxon>
    </lineage>
</organism>
<dbReference type="RefSeq" id="WP_021853836.1">
    <property type="nucleotide sequence ID" value="NZ_DAWBWQ010000056.1"/>
</dbReference>
<evidence type="ECO:0000256" key="1">
    <source>
        <dbReference type="SAM" id="Phobius"/>
    </source>
</evidence>
<feature type="transmembrane region" description="Helical" evidence="1">
    <location>
        <begin position="21"/>
        <end position="41"/>
    </location>
</feature>
<keyword evidence="1" id="KW-1133">Transmembrane helix</keyword>
<gene>
    <name evidence="2" type="ORF">ACU52_01670</name>
</gene>
<comment type="caution">
    <text evidence="2">The sequence shown here is derived from an EMBL/GenBank/DDBJ whole genome shotgun (WGS) entry which is preliminary data.</text>
</comment>
<dbReference type="InterPro" id="IPR027853">
    <property type="entry name" value="DUF4492"/>
</dbReference>
<sequence length="67" mass="7599">MLRKIFDFYYSGFTSMDIGKKLWLVIIIKLVIIFLVVKLFFMPDVLSQKAAGGSKADYISSRMTGAD</sequence>
<name>A0A8E1R040_9BACT</name>
<keyword evidence="1" id="KW-0812">Transmembrane</keyword>
<dbReference type="AlphaFoldDB" id="A0A8E1R040"/>
<accession>A0A8E1R040</accession>
<keyword evidence="3" id="KW-1185">Reference proteome</keyword>
<keyword evidence="1" id="KW-0472">Membrane</keyword>
<evidence type="ECO:0008006" key="4">
    <source>
        <dbReference type="Google" id="ProtNLM"/>
    </source>
</evidence>
<dbReference type="EMBL" id="LFQU01000001">
    <property type="protein sequence ID" value="KOO69868.1"/>
    <property type="molecule type" value="Genomic_DNA"/>
</dbReference>
<evidence type="ECO:0000313" key="3">
    <source>
        <dbReference type="Proteomes" id="UP000036951"/>
    </source>
</evidence>
<dbReference type="Pfam" id="PF14899">
    <property type="entry name" value="DUF4492"/>
    <property type="match status" value="1"/>
</dbReference>
<evidence type="ECO:0000313" key="2">
    <source>
        <dbReference type="EMBL" id="KOO69868.1"/>
    </source>
</evidence>
<protein>
    <recommendedName>
        <fullName evidence="4">DUF4492 domain-containing protein</fullName>
    </recommendedName>
</protein>
<dbReference type="Proteomes" id="UP000036951">
    <property type="component" value="Unassembled WGS sequence"/>
</dbReference>
<proteinExistence type="predicted"/>